<comment type="similarity">
    <text evidence="1 8">Belongs to the acylphosphatase family.</text>
</comment>
<dbReference type="PANTHER" id="PTHR47268">
    <property type="entry name" value="ACYLPHOSPHATASE"/>
    <property type="match status" value="1"/>
</dbReference>
<dbReference type="PRINTS" id="PR00112">
    <property type="entry name" value="ACYLPHPHTASE"/>
</dbReference>
<organism evidence="10 11">
    <name type="scientific">Candidatus Methanoperedens nitratireducens</name>
    <dbReference type="NCBI Taxonomy" id="1392998"/>
    <lineage>
        <taxon>Archaea</taxon>
        <taxon>Methanobacteriati</taxon>
        <taxon>Methanobacteriota</taxon>
        <taxon>Stenosarchaea group</taxon>
        <taxon>Methanomicrobia</taxon>
        <taxon>Methanosarcinales</taxon>
        <taxon>ANME-2 cluster</taxon>
        <taxon>Candidatus Methanoperedentaceae</taxon>
        <taxon>Candidatus Methanoperedens</taxon>
    </lineage>
</organism>
<evidence type="ECO:0000256" key="6">
    <source>
        <dbReference type="PROSITE-ProRule" id="PRU00520"/>
    </source>
</evidence>
<evidence type="ECO:0000313" key="11">
    <source>
        <dbReference type="Proteomes" id="UP000027153"/>
    </source>
</evidence>
<evidence type="ECO:0000256" key="7">
    <source>
        <dbReference type="RuleBase" id="RU000553"/>
    </source>
</evidence>
<dbReference type="OrthoDB" id="6643at2157"/>
<feature type="domain" description="Acylphosphatase-like" evidence="9">
    <location>
        <begin position="4"/>
        <end position="91"/>
    </location>
</feature>
<evidence type="ECO:0000313" key="10">
    <source>
        <dbReference type="EMBL" id="KCZ70459.1"/>
    </source>
</evidence>
<dbReference type="PROSITE" id="PS00150">
    <property type="entry name" value="ACYLPHOSPHATASE_1"/>
    <property type="match status" value="1"/>
</dbReference>
<keyword evidence="11" id="KW-1185">Reference proteome</keyword>
<reference evidence="10 11" key="1">
    <citation type="journal article" date="2013" name="Nature">
        <title>Anaerobic oxidation of methane coupled to nitrate reduction in a novel archaeal lineage.</title>
        <authorList>
            <person name="Haroon M.F."/>
            <person name="Hu S."/>
            <person name="Shi Y."/>
            <person name="Imelfort M."/>
            <person name="Keller J."/>
            <person name="Hugenholtz P."/>
            <person name="Yuan Z."/>
            <person name="Tyson G.W."/>
        </authorList>
    </citation>
    <scope>NUCLEOTIDE SEQUENCE [LARGE SCALE GENOMIC DNA]</scope>
    <source>
        <strain evidence="10 11">ANME-2d</strain>
    </source>
</reference>
<gene>
    <name evidence="10" type="ORF">ANME2D_03374</name>
</gene>
<protein>
    <recommendedName>
        <fullName evidence="3 6">Acylphosphatase</fullName>
        <ecNumber evidence="2 6">3.6.1.7</ecNumber>
    </recommendedName>
</protein>
<dbReference type="PROSITE" id="PS51160">
    <property type="entry name" value="ACYLPHOSPHATASE_3"/>
    <property type="match status" value="1"/>
</dbReference>
<feature type="active site" evidence="6">
    <location>
        <position position="37"/>
    </location>
</feature>
<evidence type="ECO:0000256" key="4">
    <source>
        <dbReference type="ARBA" id="ARBA00022801"/>
    </source>
</evidence>
<evidence type="ECO:0000259" key="9">
    <source>
        <dbReference type="PROSITE" id="PS51160"/>
    </source>
</evidence>
<evidence type="ECO:0000256" key="5">
    <source>
        <dbReference type="ARBA" id="ARBA00047645"/>
    </source>
</evidence>
<dbReference type="NCBIfam" id="NF011016">
    <property type="entry name" value="PRK14444.1"/>
    <property type="match status" value="1"/>
</dbReference>
<dbReference type="FunFam" id="3.30.70.100:FF:000012">
    <property type="entry name" value="Acylphosphatase"/>
    <property type="match status" value="1"/>
</dbReference>
<dbReference type="Proteomes" id="UP000027153">
    <property type="component" value="Unassembled WGS sequence"/>
</dbReference>
<dbReference type="PANTHER" id="PTHR47268:SF4">
    <property type="entry name" value="ACYLPHOSPHATASE"/>
    <property type="match status" value="1"/>
</dbReference>
<dbReference type="PROSITE" id="PS00151">
    <property type="entry name" value="ACYLPHOSPHATASE_2"/>
    <property type="match status" value="1"/>
</dbReference>
<dbReference type="EMBL" id="JMIY01000008">
    <property type="protein sequence ID" value="KCZ70459.1"/>
    <property type="molecule type" value="Genomic_DNA"/>
</dbReference>
<evidence type="ECO:0000256" key="2">
    <source>
        <dbReference type="ARBA" id="ARBA00012150"/>
    </source>
</evidence>
<dbReference type="RefSeq" id="WP_048093988.1">
    <property type="nucleotide sequence ID" value="NZ_JMIY01000008.1"/>
</dbReference>
<dbReference type="InterPro" id="IPR020456">
    <property type="entry name" value="Acylphosphatase"/>
</dbReference>
<dbReference type="SUPFAM" id="SSF54975">
    <property type="entry name" value="Acylphosphatase/BLUF domain-like"/>
    <property type="match status" value="1"/>
</dbReference>
<feature type="active site" evidence="6">
    <location>
        <position position="19"/>
    </location>
</feature>
<accession>A0A062V3U2</accession>
<keyword evidence="4 6" id="KW-0378">Hydrolase</keyword>
<name>A0A062V3U2_9EURY</name>
<comment type="catalytic activity">
    <reaction evidence="5 6 7">
        <text>an acyl phosphate + H2O = a carboxylate + phosphate + H(+)</text>
        <dbReference type="Rhea" id="RHEA:14965"/>
        <dbReference type="ChEBI" id="CHEBI:15377"/>
        <dbReference type="ChEBI" id="CHEBI:15378"/>
        <dbReference type="ChEBI" id="CHEBI:29067"/>
        <dbReference type="ChEBI" id="CHEBI:43474"/>
        <dbReference type="ChEBI" id="CHEBI:59918"/>
        <dbReference type="EC" id="3.6.1.7"/>
    </reaction>
</comment>
<dbReference type="AlphaFoldDB" id="A0A062V3U2"/>
<evidence type="ECO:0000256" key="1">
    <source>
        <dbReference type="ARBA" id="ARBA00005614"/>
    </source>
</evidence>
<evidence type="ECO:0000256" key="8">
    <source>
        <dbReference type="RuleBase" id="RU004168"/>
    </source>
</evidence>
<dbReference type="InterPro" id="IPR001792">
    <property type="entry name" value="Acylphosphatase-like_dom"/>
</dbReference>
<dbReference type="InterPro" id="IPR036046">
    <property type="entry name" value="Acylphosphatase-like_dom_sf"/>
</dbReference>
<dbReference type="GO" id="GO:0003998">
    <property type="term" value="F:acylphosphatase activity"/>
    <property type="evidence" value="ECO:0007669"/>
    <property type="project" value="UniProtKB-EC"/>
</dbReference>
<dbReference type="PATRIC" id="fig|1392998.3.peg.3365"/>
<dbReference type="Pfam" id="PF00708">
    <property type="entry name" value="Acylphosphatase"/>
    <property type="match status" value="1"/>
</dbReference>
<dbReference type="Gene3D" id="3.30.70.100">
    <property type="match status" value="1"/>
</dbReference>
<evidence type="ECO:0000256" key="3">
    <source>
        <dbReference type="ARBA" id="ARBA00015991"/>
    </source>
</evidence>
<sequence>MKKRMHIFVSGRVQGVFFRSSTKDMAQELGLTGWVRNLGDGRVEAVFEGEQGGVEKMIQWCRRGPEYARVDNIEVIPERYTGEFKGFAVRHSISD</sequence>
<proteinExistence type="inferred from homology"/>
<dbReference type="EC" id="3.6.1.7" evidence="2 6"/>
<dbReference type="InterPro" id="IPR017968">
    <property type="entry name" value="Acylphosphatase_CS"/>
</dbReference>
<comment type="caution">
    <text evidence="10">The sequence shown here is derived from an EMBL/GenBank/DDBJ whole genome shotgun (WGS) entry which is preliminary data.</text>
</comment>